<dbReference type="InterPro" id="IPR002104">
    <property type="entry name" value="Integrase_catalytic"/>
</dbReference>
<reference evidence="8 9" key="1">
    <citation type="submission" date="2016-09" db="EMBL/GenBank/DDBJ databases">
        <title>Pseudonocardia autotrophica DSM535, a candidate organism with high potential of specific P450 cytochromes.</title>
        <authorList>
            <person name="Grumaz C."/>
            <person name="Vainshtein Y."/>
            <person name="Kirstahler P."/>
            <person name="Sohn K."/>
        </authorList>
    </citation>
    <scope>NUCLEOTIDE SEQUENCE [LARGE SCALE GENOMIC DNA]</scope>
    <source>
        <strain evidence="8 9">DSM 535</strain>
    </source>
</reference>
<dbReference type="PANTHER" id="PTHR30349:SF41">
    <property type="entry name" value="INTEGRASE_RECOMBINASE PROTEIN MJ0367-RELATED"/>
    <property type="match status" value="1"/>
</dbReference>
<dbReference type="Proteomes" id="UP000194360">
    <property type="component" value="Unassembled WGS sequence"/>
</dbReference>
<dbReference type="InterPro" id="IPR004107">
    <property type="entry name" value="Integrase_SAM-like_N"/>
</dbReference>
<evidence type="ECO:0000259" key="6">
    <source>
        <dbReference type="PROSITE" id="PS51898"/>
    </source>
</evidence>
<keyword evidence="4" id="KW-0233">DNA recombination</keyword>
<name>A0A1Y2N7Y0_PSEAH</name>
<evidence type="ECO:0000259" key="7">
    <source>
        <dbReference type="PROSITE" id="PS51900"/>
    </source>
</evidence>
<sequence length="307" mass="33826">MDELSDWVDEWAESLRTGNVTDATIVVYVRGARQFTQWLAATHPEASLADVDRRTCQRWLGKLADDGLSEATRRVRGISLRLFLGYVASEPDSGLEQNPAEGLELPVPKAPPVPVISDDDLGTLLRSMDGASFVDRRDTAIIRVLLDTGCRRGELAGLDVEDVELRHGEMMIRHAKGGKARVVPFGNRTTLALRKYLRARTRRGVRAEAGPLFIPTRVTAGREARMTGGGVRDMLARRCKAAGLGHIHPHQLRHTWAHDMLASGAGESDVERLAGWSTPLMVRRYGNSVADARARDAARRLGRGDRV</sequence>
<feature type="domain" description="Core-binding (CB)" evidence="7">
    <location>
        <begin position="2"/>
        <end position="88"/>
    </location>
</feature>
<dbReference type="EMBL" id="MIGB01000002">
    <property type="protein sequence ID" value="OSY43553.1"/>
    <property type="molecule type" value="Genomic_DNA"/>
</dbReference>
<dbReference type="InterPro" id="IPR050090">
    <property type="entry name" value="Tyrosine_recombinase_XerCD"/>
</dbReference>
<dbReference type="InterPro" id="IPR011010">
    <property type="entry name" value="DNA_brk_join_enz"/>
</dbReference>
<dbReference type="GO" id="GO:0006310">
    <property type="term" value="P:DNA recombination"/>
    <property type="evidence" value="ECO:0007669"/>
    <property type="project" value="UniProtKB-KW"/>
</dbReference>
<dbReference type="InterPro" id="IPR010998">
    <property type="entry name" value="Integrase_recombinase_N"/>
</dbReference>
<evidence type="ECO:0000313" key="8">
    <source>
        <dbReference type="EMBL" id="OSY43553.1"/>
    </source>
</evidence>
<dbReference type="PROSITE" id="PS51898">
    <property type="entry name" value="TYR_RECOMBINASE"/>
    <property type="match status" value="1"/>
</dbReference>
<gene>
    <name evidence="8" type="primary">xerC_1</name>
    <name evidence="8" type="ORF">BG845_00496</name>
</gene>
<dbReference type="SUPFAM" id="SSF56349">
    <property type="entry name" value="DNA breaking-rejoining enzymes"/>
    <property type="match status" value="1"/>
</dbReference>
<evidence type="ECO:0000256" key="1">
    <source>
        <dbReference type="ARBA" id="ARBA00008857"/>
    </source>
</evidence>
<dbReference type="Pfam" id="PF02899">
    <property type="entry name" value="Phage_int_SAM_1"/>
    <property type="match status" value="1"/>
</dbReference>
<evidence type="ECO:0000313" key="9">
    <source>
        <dbReference type="Proteomes" id="UP000194360"/>
    </source>
</evidence>
<dbReference type="InterPro" id="IPR013762">
    <property type="entry name" value="Integrase-like_cat_sf"/>
</dbReference>
<dbReference type="InterPro" id="IPR044068">
    <property type="entry name" value="CB"/>
</dbReference>
<dbReference type="Gene3D" id="1.10.150.130">
    <property type="match status" value="1"/>
</dbReference>
<dbReference type="Pfam" id="PF00589">
    <property type="entry name" value="Phage_integrase"/>
    <property type="match status" value="1"/>
</dbReference>
<proteinExistence type="inferred from homology"/>
<accession>A0A1Y2N7Y0</accession>
<keyword evidence="9" id="KW-1185">Reference proteome</keyword>
<organism evidence="8 9">
    <name type="scientific">Pseudonocardia autotrophica</name>
    <name type="common">Amycolata autotrophica</name>
    <name type="synonym">Nocardia autotrophica</name>
    <dbReference type="NCBI Taxonomy" id="2074"/>
    <lineage>
        <taxon>Bacteria</taxon>
        <taxon>Bacillati</taxon>
        <taxon>Actinomycetota</taxon>
        <taxon>Actinomycetes</taxon>
        <taxon>Pseudonocardiales</taxon>
        <taxon>Pseudonocardiaceae</taxon>
        <taxon>Pseudonocardia</taxon>
    </lineage>
</organism>
<protein>
    <submittedName>
        <fullName evidence="8">Tyrosine recombinase XerC</fullName>
    </submittedName>
</protein>
<keyword evidence="2" id="KW-0229">DNA integration</keyword>
<evidence type="ECO:0000256" key="5">
    <source>
        <dbReference type="PROSITE-ProRule" id="PRU01248"/>
    </source>
</evidence>
<dbReference type="OrthoDB" id="3183879at2"/>
<dbReference type="PANTHER" id="PTHR30349">
    <property type="entry name" value="PHAGE INTEGRASE-RELATED"/>
    <property type="match status" value="1"/>
</dbReference>
<comment type="similarity">
    <text evidence="1">Belongs to the 'phage' integrase family.</text>
</comment>
<evidence type="ECO:0000256" key="2">
    <source>
        <dbReference type="ARBA" id="ARBA00022908"/>
    </source>
</evidence>
<keyword evidence="3 5" id="KW-0238">DNA-binding</keyword>
<dbReference type="AlphaFoldDB" id="A0A1Y2N7Y0"/>
<dbReference type="PROSITE" id="PS51900">
    <property type="entry name" value="CB"/>
    <property type="match status" value="1"/>
</dbReference>
<dbReference type="GO" id="GO:0015074">
    <property type="term" value="P:DNA integration"/>
    <property type="evidence" value="ECO:0007669"/>
    <property type="project" value="UniProtKB-KW"/>
</dbReference>
<dbReference type="STRING" id="2074.BG845_00496"/>
<dbReference type="GO" id="GO:0003677">
    <property type="term" value="F:DNA binding"/>
    <property type="evidence" value="ECO:0007669"/>
    <property type="project" value="UniProtKB-UniRule"/>
</dbReference>
<dbReference type="Gene3D" id="1.10.443.10">
    <property type="entry name" value="Intergrase catalytic core"/>
    <property type="match status" value="1"/>
</dbReference>
<feature type="domain" description="Tyr recombinase" evidence="6">
    <location>
        <begin position="111"/>
        <end position="299"/>
    </location>
</feature>
<evidence type="ECO:0000256" key="4">
    <source>
        <dbReference type="ARBA" id="ARBA00023172"/>
    </source>
</evidence>
<evidence type="ECO:0000256" key="3">
    <source>
        <dbReference type="ARBA" id="ARBA00023125"/>
    </source>
</evidence>
<dbReference type="RefSeq" id="WP_085910829.1">
    <property type="nucleotide sequence ID" value="NZ_AP018920.1"/>
</dbReference>
<dbReference type="CDD" id="cd00397">
    <property type="entry name" value="DNA_BRE_C"/>
    <property type="match status" value="1"/>
</dbReference>
<comment type="caution">
    <text evidence="8">The sequence shown here is derived from an EMBL/GenBank/DDBJ whole genome shotgun (WGS) entry which is preliminary data.</text>
</comment>